<evidence type="ECO:0000313" key="9">
    <source>
        <dbReference type="EMBL" id="KAF4633296.1"/>
    </source>
</evidence>
<evidence type="ECO:0000256" key="6">
    <source>
        <dbReference type="SAM" id="MobiDB-lite"/>
    </source>
</evidence>
<feature type="transmembrane region" description="Helical" evidence="7">
    <location>
        <begin position="190"/>
        <end position="210"/>
    </location>
</feature>
<evidence type="ECO:0000256" key="3">
    <source>
        <dbReference type="ARBA" id="ARBA00022989"/>
    </source>
</evidence>
<dbReference type="Proteomes" id="UP000566819">
    <property type="component" value="Unassembled WGS sequence"/>
</dbReference>
<feature type="domain" description="Rhodopsin" evidence="8">
    <location>
        <begin position="39"/>
        <end position="281"/>
    </location>
</feature>
<name>A0A8H4W4K8_9HELO</name>
<keyword evidence="3 7" id="KW-1133">Transmembrane helix</keyword>
<dbReference type="InterPro" id="IPR049326">
    <property type="entry name" value="Rhodopsin_dom_fungi"/>
</dbReference>
<dbReference type="OrthoDB" id="5429740at2759"/>
<evidence type="ECO:0000256" key="7">
    <source>
        <dbReference type="SAM" id="Phobius"/>
    </source>
</evidence>
<protein>
    <recommendedName>
        <fullName evidence="8">Rhodopsin domain-containing protein</fullName>
    </recommendedName>
</protein>
<evidence type="ECO:0000313" key="10">
    <source>
        <dbReference type="Proteomes" id="UP000566819"/>
    </source>
</evidence>
<feature type="transmembrane region" description="Helical" evidence="7">
    <location>
        <begin position="99"/>
        <end position="122"/>
    </location>
</feature>
<keyword evidence="10" id="KW-1185">Reference proteome</keyword>
<proteinExistence type="inferred from homology"/>
<accession>A0A8H4W4K8</accession>
<evidence type="ECO:0000256" key="5">
    <source>
        <dbReference type="ARBA" id="ARBA00038359"/>
    </source>
</evidence>
<feature type="region of interest" description="Disordered" evidence="6">
    <location>
        <begin position="302"/>
        <end position="322"/>
    </location>
</feature>
<evidence type="ECO:0000256" key="1">
    <source>
        <dbReference type="ARBA" id="ARBA00004141"/>
    </source>
</evidence>
<gene>
    <name evidence="9" type="ORF">G7Y89_g4834</name>
</gene>
<evidence type="ECO:0000256" key="4">
    <source>
        <dbReference type="ARBA" id="ARBA00023136"/>
    </source>
</evidence>
<keyword evidence="2 7" id="KW-0812">Transmembrane</keyword>
<dbReference type="AlphaFoldDB" id="A0A8H4W4K8"/>
<dbReference type="Pfam" id="PF20684">
    <property type="entry name" value="Fung_rhodopsin"/>
    <property type="match status" value="1"/>
</dbReference>
<comment type="subcellular location">
    <subcellularLocation>
        <location evidence="1">Membrane</location>
        <topology evidence="1">Multi-pass membrane protein</topology>
    </subcellularLocation>
</comment>
<keyword evidence="4 7" id="KW-0472">Membrane</keyword>
<sequence length="392" mass="44284">MENALIFPAPVFPDDPGRGPMIIGLTWAFTGLAVITVALRLYVRKTITRISGLDDWIMLVAVILQVLNQSLVTISFHYGLGKHDMSLEQPDQMVAVLKWNWIASLPGMLVSILARISIAILLVRLFGIHLWFKWFMIIFTTVQSVVCTLIIPFTWVQDSPVQGLWNIYDPNVKHWDPRVVLYMEYFGQSMYTFSDLTYVLFPIIIIWNLNMALRRKIGLMILMGVSLFTMSMSIMKVMVAQGSSHYSTDVQYKASLGVLWSGMEQTCVIIMGCVPPLRSITKLEFPDLSAIGSSLSSLVKRNRSKQSSLDNNSSNSTGKEYHDLETNTYKLGRLGPKQEVQGFTTTSNYYPEGNKVSNQSLVTDNHVRRTDGFSISYDQHKQTVSETVKEVV</sequence>
<dbReference type="InterPro" id="IPR052337">
    <property type="entry name" value="SAT4-like"/>
</dbReference>
<feature type="transmembrane region" description="Helical" evidence="7">
    <location>
        <begin position="134"/>
        <end position="155"/>
    </location>
</feature>
<comment type="caution">
    <text evidence="9">The sequence shown here is derived from an EMBL/GenBank/DDBJ whole genome shotgun (WGS) entry which is preliminary data.</text>
</comment>
<dbReference type="PANTHER" id="PTHR33048">
    <property type="entry name" value="PTH11-LIKE INTEGRAL MEMBRANE PROTEIN (AFU_ORTHOLOGUE AFUA_5G11245)"/>
    <property type="match status" value="1"/>
</dbReference>
<feature type="transmembrane region" description="Helical" evidence="7">
    <location>
        <begin position="217"/>
        <end position="239"/>
    </location>
</feature>
<feature type="transmembrane region" description="Helical" evidence="7">
    <location>
        <begin position="20"/>
        <end position="43"/>
    </location>
</feature>
<dbReference type="GO" id="GO:0016020">
    <property type="term" value="C:membrane"/>
    <property type="evidence" value="ECO:0007669"/>
    <property type="project" value="UniProtKB-SubCell"/>
</dbReference>
<evidence type="ECO:0000259" key="8">
    <source>
        <dbReference type="Pfam" id="PF20684"/>
    </source>
</evidence>
<evidence type="ECO:0000256" key="2">
    <source>
        <dbReference type="ARBA" id="ARBA00022692"/>
    </source>
</evidence>
<dbReference type="EMBL" id="JAAMPI010000273">
    <property type="protein sequence ID" value="KAF4633296.1"/>
    <property type="molecule type" value="Genomic_DNA"/>
</dbReference>
<reference evidence="9 10" key="1">
    <citation type="submission" date="2020-03" db="EMBL/GenBank/DDBJ databases">
        <title>Draft Genome Sequence of Cudoniella acicularis.</title>
        <authorList>
            <person name="Buettner E."/>
            <person name="Kellner H."/>
        </authorList>
    </citation>
    <scope>NUCLEOTIDE SEQUENCE [LARGE SCALE GENOMIC DNA]</scope>
    <source>
        <strain evidence="9 10">DSM 108380</strain>
    </source>
</reference>
<dbReference type="PANTHER" id="PTHR33048:SF155">
    <property type="entry name" value="INTEGRAL MEMBRANE PROTEIN"/>
    <property type="match status" value="1"/>
</dbReference>
<feature type="compositionally biased region" description="Polar residues" evidence="6">
    <location>
        <begin position="302"/>
        <end position="318"/>
    </location>
</feature>
<comment type="similarity">
    <text evidence="5">Belongs to the SAT4 family.</text>
</comment>
<feature type="transmembrane region" description="Helical" evidence="7">
    <location>
        <begin position="55"/>
        <end position="79"/>
    </location>
</feature>
<organism evidence="9 10">
    <name type="scientific">Cudoniella acicularis</name>
    <dbReference type="NCBI Taxonomy" id="354080"/>
    <lineage>
        <taxon>Eukaryota</taxon>
        <taxon>Fungi</taxon>
        <taxon>Dikarya</taxon>
        <taxon>Ascomycota</taxon>
        <taxon>Pezizomycotina</taxon>
        <taxon>Leotiomycetes</taxon>
        <taxon>Helotiales</taxon>
        <taxon>Tricladiaceae</taxon>
        <taxon>Cudoniella</taxon>
    </lineage>
</organism>